<proteinExistence type="predicted"/>
<dbReference type="Proteomes" id="UP000798662">
    <property type="component" value="Chromosome 3"/>
</dbReference>
<comment type="caution">
    <text evidence="1">The sequence shown here is derived from an EMBL/GenBank/DDBJ whole genome shotgun (WGS) entry which is preliminary data.</text>
</comment>
<evidence type="ECO:0000313" key="2">
    <source>
        <dbReference type="Proteomes" id="UP000798662"/>
    </source>
</evidence>
<accession>A0ACC3CCH8</accession>
<sequence>MAAAAPAGATPAAAAGGRRSLPPKAASTAKARSSRPTKARGAKRAPTARRTLTQKAEDFARISESYAATVMKQSVKKFNSPVPSRFCHVCGRKSVAVPVAACGNLLNGTCRKVICAVCFDRYGLDAAVLDAAIAGGGAATGVTPGWKCPHCTDGCPDSPRPPRRARRRRLRRR</sequence>
<reference evidence="1" key="1">
    <citation type="submission" date="2019-11" db="EMBL/GenBank/DDBJ databases">
        <title>Nori genome reveals adaptations in red seaweeds to the harsh intertidal environment.</title>
        <authorList>
            <person name="Wang D."/>
            <person name="Mao Y."/>
        </authorList>
    </citation>
    <scope>NUCLEOTIDE SEQUENCE</scope>
    <source>
        <tissue evidence="1">Gametophyte</tissue>
    </source>
</reference>
<keyword evidence="2" id="KW-1185">Reference proteome</keyword>
<protein>
    <submittedName>
        <fullName evidence="1">Uncharacterized protein</fullName>
    </submittedName>
</protein>
<organism evidence="1 2">
    <name type="scientific">Pyropia yezoensis</name>
    <name type="common">Susabi-nori</name>
    <name type="synonym">Porphyra yezoensis</name>
    <dbReference type="NCBI Taxonomy" id="2788"/>
    <lineage>
        <taxon>Eukaryota</taxon>
        <taxon>Rhodophyta</taxon>
        <taxon>Bangiophyceae</taxon>
        <taxon>Bangiales</taxon>
        <taxon>Bangiaceae</taxon>
        <taxon>Pyropia</taxon>
    </lineage>
</organism>
<evidence type="ECO:0000313" key="1">
    <source>
        <dbReference type="EMBL" id="KAK1867462.1"/>
    </source>
</evidence>
<dbReference type="EMBL" id="CM020620">
    <property type="protein sequence ID" value="KAK1867462.1"/>
    <property type="molecule type" value="Genomic_DNA"/>
</dbReference>
<name>A0ACC3CCH8_PYRYE</name>
<gene>
    <name evidence="1" type="ORF">I4F81_009969</name>
</gene>